<feature type="compositionally biased region" description="Pro residues" evidence="1">
    <location>
        <begin position="317"/>
        <end position="331"/>
    </location>
</feature>
<feature type="compositionally biased region" description="Basic and acidic residues" evidence="1">
    <location>
        <begin position="157"/>
        <end position="167"/>
    </location>
</feature>
<dbReference type="InterPro" id="IPR006073">
    <property type="entry name" value="GTP-bd"/>
</dbReference>
<evidence type="ECO:0000313" key="5">
    <source>
        <dbReference type="Proteomes" id="UP001501759"/>
    </source>
</evidence>
<feature type="domain" description="G" evidence="3">
    <location>
        <begin position="385"/>
        <end position="502"/>
    </location>
</feature>
<feature type="compositionally biased region" description="Basic and acidic residues" evidence="1">
    <location>
        <begin position="278"/>
        <end position="295"/>
    </location>
</feature>
<sequence>MTAVTAVTDHTDHADRPGDDPQGDDPRGESPRGEAAHGQERPGDGRPGDGRLGGDRPAGGHDGDAHDGERRGTRGPEGEGRPAEGGPREGRPRDERSGGGGTPQGRDKGARPADARSAEARSADAHPAGGRSDEARPAGARSDEARSGGTEPSPARSEGRNPREARSEGSGTQEGRSQDRRADARTGATSSGGVRSGDAPSEGGGRPGRNRAGDERPAGAAKDDTPSEDTRRKNTGLAKERPAVRKEAAAAEGRFRRGAGARKPAAAGLPQRAAAGEGDGHARVNGDDGSARADGDAVWDDGLIARRVTEPATGGEPPAPDTRPAVQAPPAPLAYDAPLRARLDALRELVGVSRARLDSDTLAEAGRVLDEAAARRKLSGQHTVVAIAGATGSGKSQLFNALAGVAISETGVRRPTTAAPIACSWSDGAATLIDRLGIPGRLRRRPLQSPEAEAQLRGLVLVDLPDHDSAAVQHREQVDRVLKLVDAVIWVVDPEKYADAVIHERYLRPMAGHAEVMFVVLNQVDRLPGEAAHQVLDDLRRLLDEDGIALGEHGEPGATVLALSALTGDGVGELREVLGQFVTRRKAPGRRISADVDATAAQLRPAYVTGRRVGLSEEARDEFSDRLADAVGAVAAGEAAERAWRRNANRACGTPWLRLWRWTQERRDPQTARLPVRDPADEEATARQRVEQAVRVVADRAAYGLPAPWSLAVREAAVRGAQGLPEALDEMAVRATTPARRPPRPGWWPVAVLAQASMTILQIVGGLWLVAQIVGVMSPNLGVPVLLMVAGIVGGPLVEWGSRMAARGPARRYGQEAERRLREAATGCGRARVLDPLAAELLRYREVREEYGRVTGAAPASVG</sequence>
<feature type="compositionally biased region" description="Basic and acidic residues" evidence="1">
    <location>
        <begin position="131"/>
        <end position="146"/>
    </location>
</feature>
<organism evidence="4 5">
    <name type="scientific">Streptomyces siamensis</name>
    <dbReference type="NCBI Taxonomy" id="1274986"/>
    <lineage>
        <taxon>Bacteria</taxon>
        <taxon>Bacillati</taxon>
        <taxon>Actinomycetota</taxon>
        <taxon>Actinomycetes</taxon>
        <taxon>Kitasatosporales</taxon>
        <taxon>Streptomycetaceae</taxon>
        <taxon>Streptomyces</taxon>
    </lineage>
</organism>
<feature type="compositionally biased region" description="Low complexity" evidence="1">
    <location>
        <begin position="261"/>
        <end position="276"/>
    </location>
</feature>
<reference evidence="5" key="1">
    <citation type="journal article" date="2019" name="Int. J. Syst. Evol. Microbiol.">
        <title>The Global Catalogue of Microorganisms (GCM) 10K type strain sequencing project: providing services to taxonomists for standard genome sequencing and annotation.</title>
        <authorList>
            <consortium name="The Broad Institute Genomics Platform"/>
            <consortium name="The Broad Institute Genome Sequencing Center for Infectious Disease"/>
            <person name="Wu L."/>
            <person name="Ma J."/>
        </authorList>
    </citation>
    <scope>NUCLEOTIDE SEQUENCE [LARGE SCALE GENOMIC DNA]</scope>
    <source>
        <strain evidence="5">JCM 18409</strain>
    </source>
</reference>
<feature type="compositionally biased region" description="Basic and acidic residues" evidence="1">
    <location>
        <begin position="211"/>
        <end position="255"/>
    </location>
</feature>
<dbReference type="InterPro" id="IPR005662">
    <property type="entry name" value="GTPase_Era-like"/>
</dbReference>
<name>A0ABP9IH55_9ACTN</name>
<dbReference type="Pfam" id="PF01926">
    <property type="entry name" value="MMR_HSR1"/>
    <property type="match status" value="1"/>
</dbReference>
<gene>
    <name evidence="4" type="ORF">GCM10023335_08980</name>
</gene>
<feature type="compositionally biased region" description="Basic and acidic residues" evidence="1">
    <location>
        <begin position="9"/>
        <end position="97"/>
    </location>
</feature>
<comment type="caution">
    <text evidence="4">The sequence shown here is derived from an EMBL/GenBank/DDBJ whole genome shotgun (WGS) entry which is preliminary data.</text>
</comment>
<feature type="region of interest" description="Disordered" evidence="1">
    <location>
        <begin position="1"/>
        <end position="331"/>
    </location>
</feature>
<protein>
    <submittedName>
        <fullName evidence="4">YfjP family GTPase</fullName>
    </submittedName>
</protein>
<evidence type="ECO:0000256" key="1">
    <source>
        <dbReference type="SAM" id="MobiDB-lite"/>
    </source>
</evidence>
<dbReference type="SUPFAM" id="SSF52540">
    <property type="entry name" value="P-loop containing nucleoside triphosphate hydrolases"/>
    <property type="match status" value="1"/>
</dbReference>
<proteinExistence type="predicted"/>
<evidence type="ECO:0000256" key="2">
    <source>
        <dbReference type="SAM" id="Phobius"/>
    </source>
</evidence>
<keyword evidence="2" id="KW-1133">Transmembrane helix</keyword>
<keyword evidence="2" id="KW-0812">Transmembrane</keyword>
<dbReference type="PANTHER" id="PTHR42698">
    <property type="entry name" value="GTPASE ERA"/>
    <property type="match status" value="1"/>
</dbReference>
<feature type="transmembrane region" description="Helical" evidence="2">
    <location>
        <begin position="781"/>
        <end position="802"/>
    </location>
</feature>
<keyword evidence="2" id="KW-0472">Membrane</keyword>
<evidence type="ECO:0000259" key="3">
    <source>
        <dbReference type="Pfam" id="PF01926"/>
    </source>
</evidence>
<dbReference type="Gene3D" id="3.40.50.300">
    <property type="entry name" value="P-loop containing nucleotide triphosphate hydrolases"/>
    <property type="match status" value="1"/>
</dbReference>
<accession>A0ABP9IH55</accession>
<dbReference type="CDD" id="cd11383">
    <property type="entry name" value="YfjP"/>
    <property type="match status" value="1"/>
</dbReference>
<keyword evidence="5" id="KW-1185">Reference proteome</keyword>
<dbReference type="PANTHER" id="PTHR42698:SF1">
    <property type="entry name" value="GTPASE ERA, MITOCHONDRIAL"/>
    <property type="match status" value="1"/>
</dbReference>
<dbReference type="InterPro" id="IPR027417">
    <property type="entry name" value="P-loop_NTPase"/>
</dbReference>
<dbReference type="EMBL" id="BAABKB010000002">
    <property type="protein sequence ID" value="GAA4997913.1"/>
    <property type="molecule type" value="Genomic_DNA"/>
</dbReference>
<feature type="compositionally biased region" description="Basic and acidic residues" evidence="1">
    <location>
        <begin position="105"/>
        <end position="124"/>
    </location>
</feature>
<feature type="transmembrane region" description="Helical" evidence="2">
    <location>
        <begin position="747"/>
        <end position="769"/>
    </location>
</feature>
<dbReference type="Proteomes" id="UP001501759">
    <property type="component" value="Unassembled WGS sequence"/>
</dbReference>
<evidence type="ECO:0000313" key="4">
    <source>
        <dbReference type="EMBL" id="GAA4997913.1"/>
    </source>
</evidence>